<evidence type="ECO:0000256" key="3">
    <source>
        <dbReference type="ARBA" id="ARBA00022801"/>
    </source>
</evidence>
<keyword evidence="13" id="KW-1185">Reference proteome</keyword>
<evidence type="ECO:0000256" key="10">
    <source>
        <dbReference type="SAM" id="MobiDB-lite"/>
    </source>
</evidence>
<evidence type="ECO:0000256" key="7">
    <source>
        <dbReference type="ARBA" id="ARBA00023204"/>
    </source>
</evidence>
<dbReference type="PANTHER" id="PTHR47642">
    <property type="entry name" value="ATP-DEPENDENT DNA HELICASE"/>
    <property type="match status" value="1"/>
</dbReference>
<dbReference type="InterPro" id="IPR003593">
    <property type="entry name" value="AAA+_ATPase"/>
</dbReference>
<dbReference type="CDD" id="cd18037">
    <property type="entry name" value="DEXSc_Pif1_like"/>
    <property type="match status" value="1"/>
</dbReference>
<dbReference type="SMART" id="SM00382">
    <property type="entry name" value="AAA"/>
    <property type="match status" value="1"/>
</dbReference>
<keyword evidence="2 9" id="KW-0227">DNA damage</keyword>
<proteinExistence type="inferred from homology"/>
<keyword evidence="6" id="KW-0238">DNA-binding</keyword>
<dbReference type="InterPro" id="IPR010285">
    <property type="entry name" value="DNA_helicase_pif1-like_DEAD"/>
</dbReference>
<keyword evidence="4 9" id="KW-0347">Helicase</keyword>
<dbReference type="CDD" id="cd18809">
    <property type="entry name" value="SF1_C_RecD"/>
    <property type="match status" value="1"/>
</dbReference>
<keyword evidence="8" id="KW-0413">Isomerase</keyword>
<reference evidence="12 13" key="1">
    <citation type="journal article" date="2024" name="Nat. Commun.">
        <title>Phylogenomics reveals the evolutionary origins of lichenization in chlorophyte algae.</title>
        <authorList>
            <person name="Puginier C."/>
            <person name="Libourel C."/>
            <person name="Otte J."/>
            <person name="Skaloud P."/>
            <person name="Haon M."/>
            <person name="Grisel S."/>
            <person name="Petersen M."/>
            <person name="Berrin J.G."/>
            <person name="Delaux P.M."/>
            <person name="Dal Grande F."/>
            <person name="Keller J."/>
        </authorList>
    </citation>
    <scope>NUCLEOTIDE SEQUENCE [LARGE SCALE GENOMIC DNA]</scope>
    <source>
        <strain evidence="12 13">SAG 2036</strain>
    </source>
</reference>
<dbReference type="InterPro" id="IPR027417">
    <property type="entry name" value="P-loop_NTPase"/>
</dbReference>
<dbReference type="GO" id="GO:0000723">
    <property type="term" value="P:telomere maintenance"/>
    <property type="evidence" value="ECO:0007669"/>
    <property type="project" value="InterPro"/>
</dbReference>
<feature type="domain" description="AAA+ ATPase" evidence="11">
    <location>
        <begin position="25"/>
        <end position="332"/>
    </location>
</feature>
<dbReference type="EMBL" id="JALJOQ010000001">
    <property type="protein sequence ID" value="KAK9814918.1"/>
    <property type="molecule type" value="Genomic_DNA"/>
</dbReference>
<keyword evidence="7 9" id="KW-0234">DNA repair</keyword>
<protein>
    <recommendedName>
        <fullName evidence="9">ATP-dependent DNA helicase</fullName>
        <ecNumber evidence="9">5.6.2.3</ecNumber>
    </recommendedName>
</protein>
<comment type="caution">
    <text evidence="12">The sequence shown here is derived from an EMBL/GenBank/DDBJ whole genome shotgun (WGS) entry which is preliminary data.</text>
</comment>
<dbReference type="Gene3D" id="3.40.50.300">
    <property type="entry name" value="P-loop containing nucleotide triphosphate hydrolases"/>
    <property type="match status" value="2"/>
</dbReference>
<dbReference type="Pfam" id="PF21530">
    <property type="entry name" value="Pif1_2B_dom"/>
    <property type="match status" value="1"/>
</dbReference>
<dbReference type="GO" id="GO:0043139">
    <property type="term" value="F:5'-3' DNA helicase activity"/>
    <property type="evidence" value="ECO:0007669"/>
    <property type="project" value="UniProtKB-EC"/>
</dbReference>
<evidence type="ECO:0000256" key="2">
    <source>
        <dbReference type="ARBA" id="ARBA00022763"/>
    </source>
</evidence>
<dbReference type="AlphaFoldDB" id="A0AAW1Q246"/>
<keyword evidence="1 9" id="KW-0547">Nucleotide-binding</keyword>
<dbReference type="PANTHER" id="PTHR47642:SF5">
    <property type="entry name" value="ATP-DEPENDENT DNA HELICASE"/>
    <property type="match status" value="1"/>
</dbReference>
<dbReference type="SUPFAM" id="SSF52540">
    <property type="entry name" value="P-loop containing nucleoside triphosphate hydrolases"/>
    <property type="match status" value="2"/>
</dbReference>
<dbReference type="Proteomes" id="UP001465755">
    <property type="component" value="Unassembled WGS sequence"/>
</dbReference>
<dbReference type="GO" id="GO:0006281">
    <property type="term" value="P:DNA repair"/>
    <property type="evidence" value="ECO:0007669"/>
    <property type="project" value="UniProtKB-KW"/>
</dbReference>
<evidence type="ECO:0000256" key="8">
    <source>
        <dbReference type="ARBA" id="ARBA00023235"/>
    </source>
</evidence>
<evidence type="ECO:0000313" key="13">
    <source>
        <dbReference type="Proteomes" id="UP001465755"/>
    </source>
</evidence>
<evidence type="ECO:0000256" key="5">
    <source>
        <dbReference type="ARBA" id="ARBA00022840"/>
    </source>
</evidence>
<evidence type="ECO:0000256" key="6">
    <source>
        <dbReference type="ARBA" id="ARBA00023125"/>
    </source>
</evidence>
<accession>A0AAW1Q246</accession>
<evidence type="ECO:0000313" key="12">
    <source>
        <dbReference type="EMBL" id="KAK9814918.1"/>
    </source>
</evidence>
<dbReference type="GO" id="GO:0016787">
    <property type="term" value="F:hydrolase activity"/>
    <property type="evidence" value="ECO:0007669"/>
    <property type="project" value="UniProtKB-KW"/>
</dbReference>
<comment type="catalytic activity">
    <reaction evidence="9">
        <text>ATP + H2O = ADP + phosphate + H(+)</text>
        <dbReference type="Rhea" id="RHEA:13065"/>
        <dbReference type="ChEBI" id="CHEBI:15377"/>
        <dbReference type="ChEBI" id="CHEBI:15378"/>
        <dbReference type="ChEBI" id="CHEBI:30616"/>
        <dbReference type="ChEBI" id="CHEBI:43474"/>
        <dbReference type="ChEBI" id="CHEBI:456216"/>
        <dbReference type="EC" id="5.6.2.3"/>
    </reaction>
</comment>
<sequence length="524" mass="57198">MATAETAAPQKLSPEQQLALDSALQGCNLFITGVAGTGKSFLVKHIVEALRAQGKSVAITASTGFAATQIDGMTLHRFSGVGLGTGTKENLIAEVMTRNKQARDRWRAADVLVVDEVSMIDGELLDKVDAVGRACCAGAVGSDEVYNNPISPLPFGGKQLMIIGDFLQLPPIKKQLGFAFECGSWRQAHLIPVQLTRVFRQSDSEFVEILSKMRVGILTTEARQMLDSLKRPLDDSDGIKPTMLYPHRGDVAQENMSHFRRLPADKEQIYRAVDSDQRQAERLDKEVPAVPELKLRIGTQVLLTTNLDVSAKLANGSRGIVTDFVSASGNIDPMHQANVSSFARNQEHAVSAEDLIVPVVKFGTGEERAILPHTWSKKIFAGRQTLSRTQIPLLHAWAITVHKCQGMTLDRVVMKLDKCFDDGMAYVALSRCRSPSGIQVLGWDPSKVHASQKVQDYYNTFAKQLADAQGWWASHGSSILRKRNPNGSHQRLAALSLQAGNPNQGHGRQLHAGSHADTHSYGGT</sequence>
<keyword evidence="5 9" id="KW-0067">ATP-binding</keyword>
<evidence type="ECO:0000259" key="11">
    <source>
        <dbReference type="SMART" id="SM00382"/>
    </source>
</evidence>
<evidence type="ECO:0000256" key="1">
    <source>
        <dbReference type="ARBA" id="ARBA00022741"/>
    </source>
</evidence>
<dbReference type="InterPro" id="IPR051055">
    <property type="entry name" value="PIF1_helicase"/>
</dbReference>
<dbReference type="InterPro" id="IPR049163">
    <property type="entry name" value="Pif1-like_2B_dom"/>
</dbReference>
<keyword evidence="9" id="KW-0233">DNA recombination</keyword>
<feature type="region of interest" description="Disordered" evidence="10">
    <location>
        <begin position="499"/>
        <end position="524"/>
    </location>
</feature>
<dbReference type="GO" id="GO:0005524">
    <property type="term" value="F:ATP binding"/>
    <property type="evidence" value="ECO:0007669"/>
    <property type="project" value="UniProtKB-KW"/>
</dbReference>
<organism evidence="12 13">
    <name type="scientific">Symbiochloris irregularis</name>
    <dbReference type="NCBI Taxonomy" id="706552"/>
    <lineage>
        <taxon>Eukaryota</taxon>
        <taxon>Viridiplantae</taxon>
        <taxon>Chlorophyta</taxon>
        <taxon>core chlorophytes</taxon>
        <taxon>Trebouxiophyceae</taxon>
        <taxon>Trebouxiales</taxon>
        <taxon>Trebouxiaceae</taxon>
        <taxon>Symbiochloris</taxon>
    </lineage>
</organism>
<comment type="cofactor">
    <cofactor evidence="9">
        <name>Mg(2+)</name>
        <dbReference type="ChEBI" id="CHEBI:18420"/>
    </cofactor>
</comment>
<evidence type="ECO:0000256" key="9">
    <source>
        <dbReference type="RuleBase" id="RU363044"/>
    </source>
</evidence>
<name>A0AAW1Q246_9CHLO</name>
<dbReference type="GO" id="GO:0006310">
    <property type="term" value="P:DNA recombination"/>
    <property type="evidence" value="ECO:0007669"/>
    <property type="project" value="UniProtKB-KW"/>
</dbReference>
<evidence type="ECO:0000256" key="4">
    <source>
        <dbReference type="ARBA" id="ARBA00022806"/>
    </source>
</evidence>
<comment type="similarity">
    <text evidence="9">Belongs to the helicase family.</text>
</comment>
<keyword evidence="3 9" id="KW-0378">Hydrolase</keyword>
<gene>
    <name evidence="12" type="ORF">WJX73_001993</name>
</gene>
<dbReference type="EC" id="5.6.2.3" evidence="9"/>
<dbReference type="Pfam" id="PF05970">
    <property type="entry name" value="PIF1"/>
    <property type="match status" value="1"/>
</dbReference>